<sequence>MNKPRTNQERFAQILLATASEPDSDVVLPPTKWWGTEIKALDPVTGELKTYCGPNVPGFFRQMAEQYCQKNGLGYCKVLDELVAEIPCKPNSYTPDFDNMVDYEEPTLN</sequence>
<accession>A0ABT9ADV0</accession>
<evidence type="ECO:0000313" key="2">
    <source>
        <dbReference type="Proteomes" id="UP001167796"/>
    </source>
</evidence>
<dbReference type="EMBL" id="JAUQSX010000007">
    <property type="protein sequence ID" value="MDO7847592.1"/>
    <property type="molecule type" value="Genomic_DNA"/>
</dbReference>
<proteinExistence type="predicted"/>
<protein>
    <submittedName>
        <fullName evidence="1">Uncharacterized protein</fullName>
    </submittedName>
</protein>
<keyword evidence="2" id="KW-1185">Reference proteome</keyword>
<name>A0ABT9ADV0_9BACT</name>
<gene>
    <name evidence="1" type="ORF">Q5H92_14575</name>
</gene>
<evidence type="ECO:0000313" key="1">
    <source>
        <dbReference type="EMBL" id="MDO7847592.1"/>
    </source>
</evidence>
<comment type="caution">
    <text evidence="1">The sequence shown here is derived from an EMBL/GenBank/DDBJ whole genome shotgun (WGS) entry which is preliminary data.</text>
</comment>
<reference evidence="1" key="1">
    <citation type="submission" date="2023-07" db="EMBL/GenBank/DDBJ databases">
        <authorList>
            <person name="Kim M.K."/>
        </authorList>
    </citation>
    <scope>NUCLEOTIDE SEQUENCE</scope>
    <source>
        <strain evidence="1">M29</strain>
    </source>
</reference>
<dbReference type="Proteomes" id="UP001167796">
    <property type="component" value="Unassembled WGS sequence"/>
</dbReference>
<organism evidence="1 2">
    <name type="scientific">Hymenobacter mellowenesis</name>
    <dbReference type="NCBI Taxonomy" id="3063995"/>
    <lineage>
        <taxon>Bacteria</taxon>
        <taxon>Pseudomonadati</taxon>
        <taxon>Bacteroidota</taxon>
        <taxon>Cytophagia</taxon>
        <taxon>Cytophagales</taxon>
        <taxon>Hymenobacteraceae</taxon>
        <taxon>Hymenobacter</taxon>
    </lineage>
</organism>
<dbReference type="RefSeq" id="WP_305012269.1">
    <property type="nucleotide sequence ID" value="NZ_JAUQSX010000007.1"/>
</dbReference>